<feature type="domain" description="HTH merR-type" evidence="4">
    <location>
        <begin position="1"/>
        <end position="68"/>
    </location>
</feature>
<evidence type="ECO:0000256" key="1">
    <source>
        <dbReference type="ARBA" id="ARBA00023015"/>
    </source>
</evidence>
<sequence length="133" mass="15220">MRISELSVKTGVSIRSLRYYEEKELIIPERLGNGYRKYDRSAIERVKTIQLFLDLGLNTDEIAKILVCTSSISTHDSIPTSAHPSCVPEAVALYEDKLSNTQKQITALKEAEIKLESLLSFWRKEEVNKKVYK</sequence>
<evidence type="ECO:0000313" key="5">
    <source>
        <dbReference type="EMBL" id="MDQ0165875.1"/>
    </source>
</evidence>
<keyword evidence="2 5" id="KW-0238">DNA-binding</keyword>
<accession>A0ABT9VYD1</accession>
<keyword evidence="1" id="KW-0805">Transcription regulation</keyword>
<dbReference type="InterPro" id="IPR009061">
    <property type="entry name" value="DNA-bd_dom_put_sf"/>
</dbReference>
<protein>
    <submittedName>
        <fullName evidence="5">DNA-binding transcriptional MerR regulator</fullName>
    </submittedName>
</protein>
<dbReference type="RefSeq" id="WP_307393543.1">
    <property type="nucleotide sequence ID" value="NZ_BAAADK010000032.1"/>
</dbReference>
<organism evidence="5 6">
    <name type="scientific">Caldalkalibacillus horti</name>
    <dbReference type="NCBI Taxonomy" id="77523"/>
    <lineage>
        <taxon>Bacteria</taxon>
        <taxon>Bacillati</taxon>
        <taxon>Bacillota</taxon>
        <taxon>Bacilli</taxon>
        <taxon>Bacillales</taxon>
        <taxon>Bacillaceae</taxon>
        <taxon>Caldalkalibacillus</taxon>
    </lineage>
</organism>
<comment type="caution">
    <text evidence="5">The sequence shown here is derived from an EMBL/GenBank/DDBJ whole genome shotgun (WGS) entry which is preliminary data.</text>
</comment>
<evidence type="ECO:0000256" key="3">
    <source>
        <dbReference type="ARBA" id="ARBA00023163"/>
    </source>
</evidence>
<dbReference type="Pfam" id="PF13411">
    <property type="entry name" value="MerR_1"/>
    <property type="match status" value="1"/>
</dbReference>
<reference evidence="5 6" key="1">
    <citation type="submission" date="2023-07" db="EMBL/GenBank/DDBJ databases">
        <title>Genomic Encyclopedia of Type Strains, Phase IV (KMG-IV): sequencing the most valuable type-strain genomes for metagenomic binning, comparative biology and taxonomic classification.</title>
        <authorList>
            <person name="Goeker M."/>
        </authorList>
    </citation>
    <scope>NUCLEOTIDE SEQUENCE [LARGE SCALE GENOMIC DNA]</scope>
    <source>
        <strain evidence="5 6">DSM 12751</strain>
    </source>
</reference>
<dbReference type="EMBL" id="JAUSTY010000006">
    <property type="protein sequence ID" value="MDQ0165875.1"/>
    <property type="molecule type" value="Genomic_DNA"/>
</dbReference>
<dbReference type="PRINTS" id="PR00040">
    <property type="entry name" value="HTHMERR"/>
</dbReference>
<dbReference type="PANTHER" id="PTHR30204:SF94">
    <property type="entry name" value="HEAVY METAL-DEPENDENT TRANSCRIPTIONAL REGULATOR HI_0293-RELATED"/>
    <property type="match status" value="1"/>
</dbReference>
<dbReference type="PROSITE" id="PS50937">
    <property type="entry name" value="HTH_MERR_2"/>
    <property type="match status" value="1"/>
</dbReference>
<evidence type="ECO:0000256" key="2">
    <source>
        <dbReference type="ARBA" id="ARBA00023125"/>
    </source>
</evidence>
<evidence type="ECO:0000259" key="4">
    <source>
        <dbReference type="PROSITE" id="PS50937"/>
    </source>
</evidence>
<dbReference type="InterPro" id="IPR047057">
    <property type="entry name" value="MerR_fam"/>
</dbReference>
<gene>
    <name evidence="5" type="ORF">J2S11_001776</name>
</gene>
<keyword evidence="6" id="KW-1185">Reference proteome</keyword>
<dbReference type="GO" id="GO:0003677">
    <property type="term" value="F:DNA binding"/>
    <property type="evidence" value="ECO:0007669"/>
    <property type="project" value="UniProtKB-KW"/>
</dbReference>
<evidence type="ECO:0000313" key="6">
    <source>
        <dbReference type="Proteomes" id="UP001235840"/>
    </source>
</evidence>
<dbReference type="SMART" id="SM00422">
    <property type="entry name" value="HTH_MERR"/>
    <property type="match status" value="1"/>
</dbReference>
<dbReference type="Proteomes" id="UP001235840">
    <property type="component" value="Unassembled WGS sequence"/>
</dbReference>
<dbReference type="PANTHER" id="PTHR30204">
    <property type="entry name" value="REDOX-CYCLING DRUG-SENSING TRANSCRIPTIONAL ACTIVATOR SOXR"/>
    <property type="match status" value="1"/>
</dbReference>
<dbReference type="InterPro" id="IPR000551">
    <property type="entry name" value="MerR-type_HTH_dom"/>
</dbReference>
<name>A0ABT9VYD1_9BACI</name>
<proteinExistence type="predicted"/>
<keyword evidence="3" id="KW-0804">Transcription</keyword>
<dbReference type="SUPFAM" id="SSF46955">
    <property type="entry name" value="Putative DNA-binding domain"/>
    <property type="match status" value="1"/>
</dbReference>
<dbReference type="Gene3D" id="1.10.1660.10">
    <property type="match status" value="1"/>
</dbReference>